<feature type="region of interest" description="Disordered" evidence="13">
    <location>
        <begin position="202"/>
        <end position="262"/>
    </location>
</feature>
<keyword evidence="5" id="KW-0653">Protein transport</keyword>
<comment type="subcellular location">
    <subcellularLocation>
        <location evidence="2">Mitochondrion inner membrane</location>
        <topology evidence="2">Single-pass type II membrane protein</topology>
        <orientation evidence="2">Intermembrane side</orientation>
    </subcellularLocation>
</comment>
<sequence length="262" mass="28565">MYLKTLRSASRPAVTNLRSIALQRFTSTAARRRPTRSWKSSAVQLSLAVGAFYYFNTSPVFAEATAQTIPTPTRSDDNPSKDLIAEKQRQINANTETTHENDPESAKNPEPQSGAQSGIATNDAANPEDKSQQGAFNPETGEFNWDCSCLGGMAHGPCGEEFKSSFSCFMLSTDEPKGMNCIEHFKVMQECFKKYPDVYGGELTDDAEGDPAPNLDDEQPDASSVPMKAQSTTPVEAGAASKEPERARKNEGPKKKVNAERI</sequence>
<comment type="function">
    <text evidence="11">Required for the import and folding of small cysteine-containing proteins (small Tim) in the mitochondrial intermembrane space (IMS). Forms a redox cycle with ERV1 that involves a disulfide relay system. Precursor proteins to be imported into the IMS are translocated in their reduced form into the mitochondria. The oxidized form of MIA40 forms a transient intermolecular disulfide bridge with the reduced precursor protein, resulting in oxidation of the precursor protein that now contains an intramolecular disulfide bond and is able to undergo folding in the IMS.</text>
</comment>
<dbReference type="KEGG" id="nhe:NECHADRAFT_50847"/>
<feature type="compositionally biased region" description="Acidic residues" evidence="13">
    <location>
        <begin position="203"/>
        <end position="220"/>
    </location>
</feature>
<keyword evidence="9" id="KW-1015">Disulfide bond</keyword>
<evidence type="ECO:0000256" key="11">
    <source>
        <dbReference type="ARBA" id="ARBA00024980"/>
    </source>
</evidence>
<organism evidence="14 15">
    <name type="scientific">Fusarium vanettenii (strain ATCC MYA-4622 / CBS 123669 / FGSC 9596 / NRRL 45880 / 77-13-4)</name>
    <name type="common">Fusarium solani subsp. pisi</name>
    <dbReference type="NCBI Taxonomy" id="660122"/>
    <lineage>
        <taxon>Eukaryota</taxon>
        <taxon>Fungi</taxon>
        <taxon>Dikarya</taxon>
        <taxon>Ascomycota</taxon>
        <taxon>Pezizomycotina</taxon>
        <taxon>Sordariomycetes</taxon>
        <taxon>Hypocreomycetidae</taxon>
        <taxon>Hypocreales</taxon>
        <taxon>Nectriaceae</taxon>
        <taxon>Fusarium</taxon>
        <taxon>Fusarium solani species complex</taxon>
        <taxon>Fusarium vanettenii</taxon>
    </lineage>
</organism>
<dbReference type="PANTHER" id="PTHR21622">
    <property type="entry name" value="COILED-COIL-HELIX-COILED-COIL-HELIX DOMAIN CONTAINING 4"/>
    <property type="match status" value="1"/>
</dbReference>
<evidence type="ECO:0000256" key="8">
    <source>
        <dbReference type="ARBA" id="ARBA00023128"/>
    </source>
</evidence>
<evidence type="ECO:0000256" key="1">
    <source>
        <dbReference type="ARBA" id="ARBA00001973"/>
    </source>
</evidence>
<keyword evidence="7" id="KW-0811">Translocation</keyword>
<protein>
    <recommendedName>
        <fullName evidence="3">Mitochondrial intermembrane space import and assembly protein 40</fullName>
    </recommendedName>
    <alternativeName>
        <fullName evidence="12">Mitochondrial import inner membrane translocase TIM40</fullName>
    </alternativeName>
</protein>
<dbReference type="PANTHER" id="PTHR21622:SF0">
    <property type="entry name" value="COILED-COIL-HELIX-COILED-COIL-HELIX DOMAIN CONTAINING 4"/>
    <property type="match status" value="1"/>
</dbReference>
<keyword evidence="8" id="KW-0496">Mitochondrion</keyword>
<feature type="region of interest" description="Disordered" evidence="13">
    <location>
        <begin position="95"/>
        <end position="138"/>
    </location>
</feature>
<evidence type="ECO:0000256" key="4">
    <source>
        <dbReference type="ARBA" id="ARBA00022448"/>
    </source>
</evidence>
<keyword evidence="10" id="KW-0676">Redox-active center</keyword>
<dbReference type="HOGENOM" id="CLU_054990_0_0_1"/>
<name>C7Z1V7_FUSV7</name>
<keyword evidence="15" id="KW-1185">Reference proteome</keyword>
<dbReference type="GO" id="GO:0045041">
    <property type="term" value="P:protein import into mitochondrial intermembrane space"/>
    <property type="evidence" value="ECO:0007669"/>
    <property type="project" value="InterPro"/>
</dbReference>
<dbReference type="InterPro" id="IPR039289">
    <property type="entry name" value="CHCHD4"/>
</dbReference>
<evidence type="ECO:0000256" key="2">
    <source>
        <dbReference type="ARBA" id="ARBA00004164"/>
    </source>
</evidence>
<dbReference type="GO" id="GO:0005743">
    <property type="term" value="C:mitochondrial inner membrane"/>
    <property type="evidence" value="ECO:0007669"/>
    <property type="project" value="UniProtKB-SubCell"/>
</dbReference>
<feature type="compositionally biased region" description="Basic and acidic residues" evidence="13">
    <location>
        <begin position="97"/>
        <end position="107"/>
    </location>
</feature>
<evidence type="ECO:0000256" key="12">
    <source>
        <dbReference type="ARBA" id="ARBA00033150"/>
    </source>
</evidence>
<dbReference type="PROSITE" id="PS51808">
    <property type="entry name" value="CHCH"/>
    <property type="match status" value="1"/>
</dbReference>
<proteinExistence type="predicted"/>
<dbReference type="GeneID" id="9671740"/>
<dbReference type="InParanoid" id="C7Z1V7"/>
<accession>C7Z1V7</accession>
<evidence type="ECO:0000256" key="10">
    <source>
        <dbReference type="ARBA" id="ARBA00023284"/>
    </source>
</evidence>
<dbReference type="AlphaFoldDB" id="C7Z1V7"/>
<dbReference type="EMBL" id="GG698906">
    <property type="protein sequence ID" value="EEU41892.1"/>
    <property type="molecule type" value="Genomic_DNA"/>
</dbReference>
<dbReference type="STRING" id="660122.C7Z1V7"/>
<keyword evidence="6" id="KW-0560">Oxidoreductase</keyword>
<feature type="compositionally biased region" description="Basic and acidic residues" evidence="13">
    <location>
        <begin position="242"/>
        <end position="262"/>
    </location>
</feature>
<dbReference type="Proteomes" id="UP000005206">
    <property type="component" value="Chromosome 10"/>
</dbReference>
<feature type="compositionally biased region" description="Polar residues" evidence="13">
    <location>
        <begin position="110"/>
        <end position="124"/>
    </location>
</feature>
<evidence type="ECO:0000256" key="6">
    <source>
        <dbReference type="ARBA" id="ARBA00023002"/>
    </source>
</evidence>
<gene>
    <name evidence="14" type="ORF">NECHADRAFT_50847</name>
</gene>
<evidence type="ECO:0000256" key="3">
    <source>
        <dbReference type="ARBA" id="ARBA00013714"/>
    </source>
</evidence>
<dbReference type="VEuPathDB" id="FungiDB:NECHADRAFT_50847"/>
<evidence type="ECO:0000256" key="13">
    <source>
        <dbReference type="SAM" id="MobiDB-lite"/>
    </source>
</evidence>
<dbReference type="RefSeq" id="XP_003047605.1">
    <property type="nucleotide sequence ID" value="XM_003047559.1"/>
</dbReference>
<dbReference type="OMA" id="AYATHAP"/>
<dbReference type="GO" id="GO:0005758">
    <property type="term" value="C:mitochondrial intermembrane space"/>
    <property type="evidence" value="ECO:0007669"/>
    <property type="project" value="TreeGrafter"/>
</dbReference>
<keyword evidence="4" id="KW-0813">Transport</keyword>
<dbReference type="GO" id="GO:0015035">
    <property type="term" value="F:protein-disulfide reductase activity"/>
    <property type="evidence" value="ECO:0007669"/>
    <property type="project" value="InterPro"/>
</dbReference>
<evidence type="ECO:0000313" key="14">
    <source>
        <dbReference type="EMBL" id="EEU41892.1"/>
    </source>
</evidence>
<evidence type="ECO:0000256" key="7">
    <source>
        <dbReference type="ARBA" id="ARBA00023010"/>
    </source>
</evidence>
<dbReference type="OrthoDB" id="7481291at2759"/>
<evidence type="ECO:0000313" key="15">
    <source>
        <dbReference type="Proteomes" id="UP000005206"/>
    </source>
</evidence>
<dbReference type="eggNOG" id="KOG4149">
    <property type="taxonomic scope" value="Eukaryota"/>
</dbReference>
<evidence type="ECO:0000256" key="5">
    <source>
        <dbReference type="ARBA" id="ARBA00022927"/>
    </source>
</evidence>
<evidence type="ECO:0000256" key="9">
    <source>
        <dbReference type="ARBA" id="ARBA00023157"/>
    </source>
</evidence>
<reference evidence="14 15" key="1">
    <citation type="journal article" date="2009" name="PLoS Genet.">
        <title>The genome of Nectria haematococca: contribution of supernumerary chromosomes to gene expansion.</title>
        <authorList>
            <person name="Coleman J.J."/>
            <person name="Rounsley S.D."/>
            <person name="Rodriguez-Carres M."/>
            <person name="Kuo A."/>
            <person name="Wasmann C.C."/>
            <person name="Grimwood J."/>
            <person name="Schmutz J."/>
            <person name="Taga M."/>
            <person name="White G.J."/>
            <person name="Zhou S."/>
            <person name="Schwartz D.C."/>
            <person name="Freitag M."/>
            <person name="Ma L.J."/>
            <person name="Danchin E.G."/>
            <person name="Henrissat B."/>
            <person name="Coutinho P.M."/>
            <person name="Nelson D.R."/>
            <person name="Straney D."/>
            <person name="Napoli C.A."/>
            <person name="Barker B.M."/>
            <person name="Gribskov M."/>
            <person name="Rep M."/>
            <person name="Kroken S."/>
            <person name="Molnar I."/>
            <person name="Rensing C."/>
            <person name="Kennell J.C."/>
            <person name="Zamora J."/>
            <person name="Farman M.L."/>
            <person name="Selker E.U."/>
            <person name="Salamov A."/>
            <person name="Shapiro H."/>
            <person name="Pangilinan J."/>
            <person name="Lindquist E."/>
            <person name="Lamers C."/>
            <person name="Grigoriev I.V."/>
            <person name="Geiser D.M."/>
            <person name="Covert S.F."/>
            <person name="Temporini E."/>
            <person name="Vanetten H.D."/>
        </authorList>
    </citation>
    <scope>NUCLEOTIDE SEQUENCE [LARGE SCALE GENOMIC DNA]</scope>
    <source>
        <strain evidence="15">ATCC MYA-4622 / CBS 123669 / FGSC 9596 / NRRL 45880 / 77-13-4</strain>
    </source>
</reference>
<comment type="cofactor">
    <cofactor evidence="1">
        <name>Cu(2+)</name>
        <dbReference type="ChEBI" id="CHEBI:29036"/>
    </cofactor>
</comment>
<dbReference type="Gene3D" id="1.10.287.2900">
    <property type="match status" value="1"/>
</dbReference>